<reference evidence="3 4" key="1">
    <citation type="submission" date="2023-03" db="EMBL/GenBank/DDBJ databases">
        <title>Bacillus Genome Sequencing.</title>
        <authorList>
            <person name="Dunlap C."/>
        </authorList>
    </citation>
    <scope>NUCLEOTIDE SEQUENCE [LARGE SCALE GENOMIC DNA]</scope>
    <source>
        <strain evidence="3 4">B-59205</strain>
    </source>
</reference>
<keyword evidence="1" id="KW-0472">Membrane</keyword>
<dbReference type="GO" id="GO:0006508">
    <property type="term" value="P:proteolysis"/>
    <property type="evidence" value="ECO:0007669"/>
    <property type="project" value="UniProtKB-KW"/>
</dbReference>
<keyword evidence="1" id="KW-1133">Transmembrane helix</keyword>
<comment type="caution">
    <text evidence="3">The sequence shown here is derived from an EMBL/GenBank/DDBJ whole genome shotgun (WGS) entry which is preliminary data.</text>
</comment>
<feature type="domain" description="Peptidase C39-like" evidence="2">
    <location>
        <begin position="220"/>
        <end position="346"/>
    </location>
</feature>
<keyword evidence="3" id="KW-0645">Protease</keyword>
<keyword evidence="4" id="KW-1185">Reference proteome</keyword>
<organism evidence="3 4">
    <name type="scientific">Metasolibacillus meyeri</name>
    <dbReference type="NCBI Taxonomy" id="1071052"/>
    <lineage>
        <taxon>Bacteria</taxon>
        <taxon>Bacillati</taxon>
        <taxon>Bacillota</taxon>
        <taxon>Bacilli</taxon>
        <taxon>Bacillales</taxon>
        <taxon>Caryophanaceae</taxon>
        <taxon>Metasolibacillus</taxon>
    </lineage>
</organism>
<evidence type="ECO:0000256" key="1">
    <source>
        <dbReference type="SAM" id="Phobius"/>
    </source>
</evidence>
<proteinExistence type="predicted"/>
<dbReference type="AlphaFoldDB" id="A0AAW9NYJ2"/>
<feature type="transmembrane region" description="Helical" evidence="1">
    <location>
        <begin position="12"/>
        <end position="29"/>
    </location>
</feature>
<sequence length="374" mass="42529">MFEVEKLGSKLYVSLLFGLMMFFWVNFNVEASSLDFVDSNAESLVELKKEQFNINNGDSYNLSYVRELYGLDDTIIVHYYNVYVNDKLTGYVLAANDERLDAILEYGKFDENTDTKYGEILAENINQKAYYLGLDEIEFSDSGLVLESKLNDRLNQMIKKAQEAKDFEGVNELQTITLGIEYNEQPKQNNFNITPAEIIGPKVLPITRVWQRLANVANPDSSCGPAVGAMITNYYKTRNFNVRDYSYYGYLNANLINHLYFDMNSSLWGTNAYSFANGLKVHLNHDMTGWNYNASSSPGFGNIQTAINSNNPVATVWLLLSGENYHWRLIHGYDTDGGQYVGYKDPDGGQNNTSTHWVSWSSISSKVNIVYMSR</sequence>
<dbReference type="InterPro" id="IPR039564">
    <property type="entry name" value="Peptidase_C39-like"/>
</dbReference>
<dbReference type="Proteomes" id="UP001344888">
    <property type="component" value="Unassembled WGS sequence"/>
</dbReference>
<dbReference type="EMBL" id="JARSFG010000035">
    <property type="protein sequence ID" value="MEC1180596.1"/>
    <property type="molecule type" value="Genomic_DNA"/>
</dbReference>
<accession>A0AAW9NYJ2</accession>
<evidence type="ECO:0000313" key="3">
    <source>
        <dbReference type="EMBL" id="MEC1180596.1"/>
    </source>
</evidence>
<dbReference type="Pfam" id="PF13529">
    <property type="entry name" value="Peptidase_C39_2"/>
    <property type="match status" value="1"/>
</dbReference>
<evidence type="ECO:0000259" key="2">
    <source>
        <dbReference type="Pfam" id="PF13529"/>
    </source>
</evidence>
<keyword evidence="1" id="KW-0812">Transmembrane</keyword>
<keyword evidence="3" id="KW-0378">Hydrolase</keyword>
<gene>
    <name evidence="3" type="ORF">P9B03_19215</name>
</gene>
<evidence type="ECO:0000313" key="4">
    <source>
        <dbReference type="Proteomes" id="UP001344888"/>
    </source>
</evidence>
<protein>
    <submittedName>
        <fullName evidence="3">Papain-like cysteine protease family protein</fullName>
    </submittedName>
</protein>
<dbReference type="GO" id="GO:0008233">
    <property type="term" value="F:peptidase activity"/>
    <property type="evidence" value="ECO:0007669"/>
    <property type="project" value="UniProtKB-KW"/>
</dbReference>
<name>A0AAW9NYJ2_9BACL</name>
<dbReference type="RefSeq" id="WP_326125116.1">
    <property type="nucleotide sequence ID" value="NZ_JARSFG010000035.1"/>
</dbReference>